<keyword evidence="2" id="KW-0812">Transmembrane</keyword>
<dbReference type="InterPro" id="IPR036291">
    <property type="entry name" value="NAD(P)-bd_dom_sf"/>
</dbReference>
<evidence type="ECO:0000256" key="2">
    <source>
        <dbReference type="SAM" id="Phobius"/>
    </source>
</evidence>
<dbReference type="EMBL" id="HACG01024735">
    <property type="protein sequence ID" value="CEK71600.1"/>
    <property type="molecule type" value="Transcribed_RNA"/>
</dbReference>
<keyword evidence="1" id="KW-0560">Oxidoreductase</keyword>
<dbReference type="SUPFAM" id="SSF51735">
    <property type="entry name" value="NAD(P)-binding Rossmann-fold domains"/>
    <property type="match status" value="1"/>
</dbReference>
<dbReference type="AlphaFoldDB" id="A0A0B6ZUZ9"/>
<accession>A0A0B6ZUZ9</accession>
<evidence type="ECO:0000313" key="3">
    <source>
        <dbReference type="EMBL" id="CEK71600.1"/>
    </source>
</evidence>
<dbReference type="Pfam" id="PF00106">
    <property type="entry name" value="adh_short"/>
    <property type="match status" value="1"/>
</dbReference>
<dbReference type="CDD" id="cd05327">
    <property type="entry name" value="retinol-DH_like_SDR_c_like"/>
    <property type="match status" value="1"/>
</dbReference>
<sequence>MGHQGHAAHHAKVKVDHHAKLAEAMKQRLKVEELEENIDELEDVVEDVFPILMFTVIISTLILIVFLIRMYIKYSVNNPSKNKIDGKTVLITGGTSGLGKATALELAKRNARVLITGREKVIVEAVARNIRKKTGNQHVNALHLDLGNLRNIREFAEDFNRNEKSLHVLINNAAYMGPKSATDDGLERAFAVNYLGHFYLTHLLTEKMKKNAPSRIINVVSDAYVKGNLDFDDLALNKGYDVFGAYARSKYAQMIFNLECHRRLFAHCVWSFAVHPGACNTELLRNYPGLMGNVLRVFSRVMFKPPEDGCQTIVYCAVADKLRDASGKIFANCKVIKTNDRVKDRNVGIQLWSTSAQLCGFECDVPCEDEEVAVNKTEEATTEDKKEQ</sequence>
<feature type="transmembrane region" description="Helical" evidence="2">
    <location>
        <begin position="51"/>
        <end position="72"/>
    </location>
</feature>
<organism evidence="3">
    <name type="scientific">Arion vulgaris</name>
    <dbReference type="NCBI Taxonomy" id="1028688"/>
    <lineage>
        <taxon>Eukaryota</taxon>
        <taxon>Metazoa</taxon>
        <taxon>Spiralia</taxon>
        <taxon>Lophotrochozoa</taxon>
        <taxon>Mollusca</taxon>
        <taxon>Gastropoda</taxon>
        <taxon>Heterobranchia</taxon>
        <taxon>Euthyneura</taxon>
        <taxon>Panpulmonata</taxon>
        <taxon>Eupulmonata</taxon>
        <taxon>Stylommatophora</taxon>
        <taxon>Helicina</taxon>
        <taxon>Arionoidea</taxon>
        <taxon>Arionidae</taxon>
        <taxon>Arion</taxon>
    </lineage>
</organism>
<keyword evidence="2" id="KW-0472">Membrane</keyword>
<dbReference type="Gene3D" id="3.40.50.720">
    <property type="entry name" value="NAD(P)-binding Rossmann-like Domain"/>
    <property type="match status" value="1"/>
</dbReference>
<protein>
    <submittedName>
        <fullName evidence="3">Uncharacterized protein</fullName>
    </submittedName>
</protein>
<evidence type="ECO:0000256" key="1">
    <source>
        <dbReference type="ARBA" id="ARBA00023002"/>
    </source>
</evidence>
<dbReference type="PRINTS" id="PR00081">
    <property type="entry name" value="GDHRDH"/>
</dbReference>
<proteinExistence type="predicted"/>
<dbReference type="GO" id="GO:0016491">
    <property type="term" value="F:oxidoreductase activity"/>
    <property type="evidence" value="ECO:0007669"/>
    <property type="project" value="UniProtKB-KW"/>
</dbReference>
<name>A0A0B6ZUZ9_9EUPU</name>
<dbReference type="PANTHER" id="PTHR43157:SF64">
    <property type="entry name" value="RETINOL DEHYDROGENASE 14"/>
    <property type="match status" value="1"/>
</dbReference>
<keyword evidence="2" id="KW-1133">Transmembrane helix</keyword>
<reference evidence="3" key="1">
    <citation type="submission" date="2014-12" db="EMBL/GenBank/DDBJ databases">
        <title>Insight into the proteome of Arion vulgaris.</title>
        <authorList>
            <person name="Aradska J."/>
            <person name="Bulat T."/>
            <person name="Smidak R."/>
            <person name="Sarate P."/>
            <person name="Gangsoo J."/>
            <person name="Sialana F."/>
            <person name="Bilban M."/>
            <person name="Lubec G."/>
        </authorList>
    </citation>
    <scope>NUCLEOTIDE SEQUENCE</scope>
    <source>
        <tissue evidence="3">Skin</tissue>
    </source>
</reference>
<dbReference type="PANTHER" id="PTHR43157">
    <property type="entry name" value="PHOSPHATIDYLINOSITOL-GLYCAN BIOSYNTHESIS CLASS F PROTEIN-RELATED"/>
    <property type="match status" value="1"/>
</dbReference>
<gene>
    <name evidence="3" type="primary">ORF79062</name>
</gene>
<dbReference type="InterPro" id="IPR002347">
    <property type="entry name" value="SDR_fam"/>
</dbReference>